<name>A0A6H5GK86_9HEMI</name>
<sequence>MEFQYSTLKIPKTQSRFYLRLSKIKATEKGRAQGATSVTPISRHSRDTTKWEDGAFQRPRQVPTAGLCHHHSNSKCTNRFFCASLIKTKSAAGPKPQSIGGACIRSQSQHFHRVNSIPIYLSPAEHAENKKEETPRWGDSHQDRVSTRNHFHWKNTNRRRSGESSYLHFLKTDTVPMTPYVTTLNFCMTSLMCTCSVELNNHGFRAENVIKLLRRFRALSGAGIFRIYRKCWGFHCVVCRFVEFTHIAIWKHATFSSIMPALLSITLITRIFRTNRENCENYRHNPHRYPHNGKIAGNPNARSSSENLPGIGNH</sequence>
<feature type="compositionally biased region" description="Basic and acidic residues" evidence="1">
    <location>
        <begin position="44"/>
        <end position="55"/>
    </location>
</feature>
<evidence type="ECO:0000313" key="2">
    <source>
        <dbReference type="EMBL" id="CAB0003419.1"/>
    </source>
</evidence>
<dbReference type="Proteomes" id="UP000479000">
    <property type="component" value="Unassembled WGS sequence"/>
</dbReference>
<protein>
    <submittedName>
        <fullName evidence="2">Uncharacterized protein</fullName>
    </submittedName>
</protein>
<evidence type="ECO:0000256" key="1">
    <source>
        <dbReference type="SAM" id="MobiDB-lite"/>
    </source>
</evidence>
<dbReference type="AlphaFoldDB" id="A0A6H5GK86"/>
<reference evidence="2 3" key="1">
    <citation type="submission" date="2020-02" db="EMBL/GenBank/DDBJ databases">
        <authorList>
            <person name="Ferguson B K."/>
        </authorList>
    </citation>
    <scope>NUCLEOTIDE SEQUENCE [LARGE SCALE GENOMIC DNA]</scope>
</reference>
<dbReference type="EMBL" id="CADCXU010013488">
    <property type="protein sequence ID" value="CAB0003419.1"/>
    <property type="molecule type" value="Genomic_DNA"/>
</dbReference>
<organism evidence="2 3">
    <name type="scientific">Nesidiocoris tenuis</name>
    <dbReference type="NCBI Taxonomy" id="355587"/>
    <lineage>
        <taxon>Eukaryota</taxon>
        <taxon>Metazoa</taxon>
        <taxon>Ecdysozoa</taxon>
        <taxon>Arthropoda</taxon>
        <taxon>Hexapoda</taxon>
        <taxon>Insecta</taxon>
        <taxon>Pterygota</taxon>
        <taxon>Neoptera</taxon>
        <taxon>Paraneoptera</taxon>
        <taxon>Hemiptera</taxon>
        <taxon>Heteroptera</taxon>
        <taxon>Panheteroptera</taxon>
        <taxon>Cimicomorpha</taxon>
        <taxon>Miridae</taxon>
        <taxon>Dicyphina</taxon>
        <taxon>Nesidiocoris</taxon>
    </lineage>
</organism>
<gene>
    <name evidence="2" type="ORF">NTEN_LOCUS8952</name>
</gene>
<feature type="non-terminal residue" evidence="2">
    <location>
        <position position="314"/>
    </location>
</feature>
<keyword evidence="3" id="KW-1185">Reference proteome</keyword>
<feature type="region of interest" description="Disordered" evidence="1">
    <location>
        <begin position="282"/>
        <end position="314"/>
    </location>
</feature>
<feature type="region of interest" description="Disordered" evidence="1">
    <location>
        <begin position="29"/>
        <end position="56"/>
    </location>
</feature>
<proteinExistence type="predicted"/>
<accession>A0A6H5GK86</accession>
<evidence type="ECO:0000313" key="3">
    <source>
        <dbReference type="Proteomes" id="UP000479000"/>
    </source>
</evidence>